<keyword evidence="6" id="KW-1185">Reference proteome</keyword>
<proteinExistence type="predicted"/>
<protein>
    <submittedName>
        <fullName evidence="3">Transposase</fullName>
    </submittedName>
</protein>
<evidence type="ECO:0000313" key="4">
    <source>
        <dbReference type="EMBL" id="ALG83080.1"/>
    </source>
</evidence>
<sequence length="174" mass="20239">MDHLNEITLDELHEALASVEGNQPTQRLLAAIAYKHGVTQTELAKWHDTGRRTIYNWLMRLDTDEPLDEAVTDNHRSGRNRKLSEQELDKFRKSVHESPQEAGYDEQAWTTKLVRHHLMETYGVDYSIPSCRRLLKEAGLSYQKPRPENAKADPEDREEFDETLKKTAGRWTPQ</sequence>
<dbReference type="KEGG" id="hsu:HLASF_3012"/>
<evidence type="ECO:0000313" key="5">
    <source>
        <dbReference type="Proteomes" id="UP000060390"/>
    </source>
</evidence>
<dbReference type="KEGG" id="hsf:HLASA_3012"/>
<feature type="compositionally biased region" description="Basic and acidic residues" evidence="1">
    <location>
        <begin position="145"/>
        <end position="154"/>
    </location>
</feature>
<reference evidence="4 5" key="3">
    <citation type="journal article" date="2016" name="Stand. Genomic Sci.">
        <title>Complete genome sequence of 'Halanaeroarchaeum sulfurireducens' M27-SA2, a sulfur-reducing and acetate-oxidizing haloarchaeon from the deep-sea hypersaline anoxic lake Medee.</title>
        <authorList>
            <person name="Messina E."/>
            <person name="Sorokin D.Y."/>
            <person name="Kublanov I.V."/>
            <person name="Toshchakov S."/>
            <person name="Lopatina A."/>
            <person name="Arcadi E."/>
            <person name="Smedile F."/>
            <person name="La Spada G."/>
            <person name="La Cono V."/>
            <person name="Yakimov M.M."/>
        </authorList>
    </citation>
    <scope>NUCLEOTIDE SEQUENCE [LARGE SCALE GENOMIC DNA]</scope>
    <source>
        <strain evidence="4 5">M27-SA2</strain>
        <plasmid evidence="5">Plasmid pM27-SA2-01</plasmid>
        <plasmid evidence="4">pM27-SA2-01</plasmid>
    </source>
</reference>
<dbReference type="EMBL" id="CP011565">
    <property type="protein sequence ID" value="ALG83080.1"/>
    <property type="molecule type" value="Genomic_DNA"/>
</dbReference>
<dbReference type="HOGENOM" id="CLU_056788_3_1_2"/>
<dbReference type="PATRIC" id="fig|1604004.4.peg.2280"/>
<evidence type="ECO:0000313" key="3">
    <source>
        <dbReference type="EMBL" id="AKH98638.1"/>
    </source>
</evidence>
<dbReference type="AlphaFoldDB" id="A0A0F7PHD6"/>
<evidence type="ECO:0000259" key="2">
    <source>
        <dbReference type="Pfam" id="PF13592"/>
    </source>
</evidence>
<dbReference type="Pfam" id="PF13592">
    <property type="entry name" value="HTH_33"/>
    <property type="match status" value="1"/>
</dbReference>
<keyword evidence="3" id="KW-0614">Plasmid</keyword>
<name>A0A0F7PHD6_9EURY</name>
<gene>
    <name evidence="4" type="ORF">HLASA_3012</name>
    <name evidence="3" type="ORF">HLASF_3012</name>
</gene>
<dbReference type="Pfam" id="PF13551">
    <property type="entry name" value="HTH_29"/>
    <property type="match status" value="1"/>
</dbReference>
<dbReference type="Proteomes" id="UP000069906">
    <property type="component" value="Plasmid pHSR2-01"/>
</dbReference>
<dbReference type="InterPro" id="IPR009057">
    <property type="entry name" value="Homeodomain-like_sf"/>
</dbReference>
<evidence type="ECO:0000313" key="6">
    <source>
        <dbReference type="Proteomes" id="UP000069906"/>
    </source>
</evidence>
<geneLocation type="plasmid" evidence="3 6">
    <name>pHSR2-01</name>
</geneLocation>
<reference evidence="5" key="2">
    <citation type="submission" date="2015-05" db="EMBL/GenBank/DDBJ databases">
        <title>Complete genome sequence of Halanaeroarchaeum sulfurireducens type strain M27-SA2, a sulfate-reducer haloarchaeon from marine anoxic lake Medee.</title>
        <authorList>
            <person name="Messina E."/>
            <person name="Kublanov I.V."/>
            <person name="Toshchakov S."/>
            <person name="Arcadi E."/>
            <person name="La Spada G."/>
            <person name="La Cono V."/>
            <person name="Yakimov M.M."/>
        </authorList>
    </citation>
    <scope>NUCLEOTIDE SEQUENCE [LARGE SCALE GENOMIC DNA]</scope>
    <source>
        <strain evidence="5">M27-SA2</strain>
        <plasmid evidence="5">Plasmid pM27-SA2-01</plasmid>
    </source>
</reference>
<dbReference type="EMBL" id="CP008875">
    <property type="protein sequence ID" value="AKH98638.1"/>
    <property type="molecule type" value="Genomic_DNA"/>
</dbReference>
<geneLocation type="plasmid" evidence="4 5">
    <name>pM27-SA2-01</name>
</geneLocation>
<feature type="region of interest" description="Disordered" evidence="1">
    <location>
        <begin position="138"/>
        <end position="174"/>
    </location>
</feature>
<evidence type="ECO:0000256" key="1">
    <source>
        <dbReference type="SAM" id="MobiDB-lite"/>
    </source>
</evidence>
<organism evidence="3 6">
    <name type="scientific">Halanaeroarchaeum sulfurireducens</name>
    <dbReference type="NCBI Taxonomy" id="1604004"/>
    <lineage>
        <taxon>Archaea</taxon>
        <taxon>Methanobacteriati</taxon>
        <taxon>Methanobacteriota</taxon>
        <taxon>Stenosarchaea group</taxon>
        <taxon>Halobacteria</taxon>
        <taxon>Halobacteriales</taxon>
        <taxon>Halobacteriaceae</taxon>
        <taxon>Halanaeroarchaeum</taxon>
    </lineage>
</organism>
<dbReference type="InterPro" id="IPR025959">
    <property type="entry name" value="Winged_HTH_dom"/>
</dbReference>
<dbReference type="InterPro" id="IPR047655">
    <property type="entry name" value="Transpos_IS630-like"/>
</dbReference>
<dbReference type="SUPFAM" id="SSF46689">
    <property type="entry name" value="Homeodomain-like"/>
    <property type="match status" value="1"/>
</dbReference>
<dbReference type="NCBIfam" id="NF033545">
    <property type="entry name" value="transpos_IS630"/>
    <property type="match status" value="1"/>
</dbReference>
<accession>A0A0F7PHD6</accession>
<reference evidence="3 6" key="1">
    <citation type="submission" date="2014-06" db="EMBL/GenBank/DDBJ databases">
        <title>Secret life of haloarchaea: discovery of obligatory anaerobic haloarchaea growing by dissimilatory sulfur reduction.</title>
        <authorList>
            <person name="Sorokin D.Y."/>
            <person name="Kublanov I.V."/>
            <person name="Gavrilov S.N."/>
            <person name="Ferrer M."/>
            <person name="Golyshin P.N."/>
            <person name="Messina E."/>
            <person name="La Cono V."/>
            <person name="Yakimov M.M."/>
        </authorList>
    </citation>
    <scope>NUCLEOTIDE SEQUENCE [LARGE SCALE GENOMIC DNA]</scope>
    <source>
        <strain evidence="3 6">HSR2</strain>
        <plasmid evidence="3 6">pHSR2-01</plasmid>
    </source>
</reference>
<dbReference type="Proteomes" id="UP000060390">
    <property type="component" value="Plasmid pM27-SA2-01"/>
</dbReference>
<feature type="domain" description="Winged helix-turn helix" evidence="2">
    <location>
        <begin position="106"/>
        <end position="163"/>
    </location>
</feature>